<evidence type="ECO:0000313" key="3">
    <source>
        <dbReference type="Proteomes" id="UP000244722"/>
    </source>
</evidence>
<dbReference type="AlphaFoldDB" id="A0A2T6ZJ83"/>
<protein>
    <submittedName>
        <fullName evidence="2">Uncharacterized protein</fullName>
    </submittedName>
</protein>
<dbReference type="OrthoDB" id="2587563at2759"/>
<evidence type="ECO:0000256" key="1">
    <source>
        <dbReference type="SAM" id="MobiDB-lite"/>
    </source>
</evidence>
<feature type="region of interest" description="Disordered" evidence="1">
    <location>
        <begin position="316"/>
        <end position="696"/>
    </location>
</feature>
<name>A0A2T6ZJ83_TUBBO</name>
<dbReference type="GO" id="GO:0016567">
    <property type="term" value="P:protein ubiquitination"/>
    <property type="evidence" value="ECO:0007669"/>
    <property type="project" value="UniProtKB-UniPathway"/>
</dbReference>
<feature type="region of interest" description="Disordered" evidence="1">
    <location>
        <begin position="133"/>
        <end position="199"/>
    </location>
</feature>
<dbReference type="EMBL" id="NESQ01000225">
    <property type="protein sequence ID" value="PUU75550.1"/>
    <property type="molecule type" value="Genomic_DNA"/>
</dbReference>
<feature type="compositionally biased region" description="Pro residues" evidence="1">
    <location>
        <begin position="319"/>
        <end position="337"/>
    </location>
</feature>
<evidence type="ECO:0000313" key="2">
    <source>
        <dbReference type="EMBL" id="PUU75550.1"/>
    </source>
</evidence>
<gene>
    <name evidence="2" type="ORF">B9Z19DRAFT_332927</name>
</gene>
<feature type="compositionally biased region" description="Low complexity" evidence="1">
    <location>
        <begin position="370"/>
        <end position="380"/>
    </location>
</feature>
<feature type="compositionally biased region" description="Basic and acidic residues" evidence="1">
    <location>
        <begin position="650"/>
        <end position="680"/>
    </location>
</feature>
<feature type="compositionally biased region" description="Low complexity" evidence="1">
    <location>
        <begin position="681"/>
        <end position="692"/>
    </location>
</feature>
<feature type="compositionally biased region" description="Low complexity" evidence="1">
    <location>
        <begin position="558"/>
        <end position="574"/>
    </location>
</feature>
<feature type="compositionally biased region" description="Polar residues" evidence="1">
    <location>
        <begin position="539"/>
        <end position="552"/>
    </location>
</feature>
<dbReference type="STRING" id="42251.A0A2T6ZJ83"/>
<sequence length="762" mass="82704">MPGLTISDGGVTLGAAPPIVGGGKGSTMHGQQVMRITFDGSNVLEEVLKHEADLKITFGKSMRLLYGDHAVEILSTVESSRHELYRAKQGSLEGGLDFAGTFTHQLEVRELYADTADESFRALQESYRRINQEKEASTTVVVDSASMPPALSGRRAPYVKKSAATGRGKNARKPVTQPKSSHPNTPHMRAGKSPALSETDAAAHSAMINAKLEALRVPLIHLLAMGPDSEQNLASRTRVSEDVCLRILQKVGYRKSKLWELVDDVYKDLDIWEFPYPSQANREAAISSCRAAFNRLRLPREAPEWQKLLAFEDRGKVDPCPPAPQPTRPAKPVPPPSIKVTGDSTDPSQASPTGKKLSGGESMSRSNSQTAPAAKPATKAGQKDAISRIIGKKGTKKAAAPKAKAATVKAPKSANTKATKAAAAREANAASANSKIKSAERVEDSDEDIEMEDVKLSPAKPVEKKTTLATRPAPSPMSKAPSIASAPASDLEVEEARLKPKKALPNKVQKSPIKKVRKIAPPKSSNTAAAKANGYKVAPTSNASANSLSSKEQIARRSSSNSPPKPSPLGSSPPINASDMDGITAASSPSFLTPIARTATPGRSPLDSITLAVKPKPHYIPSNSPPLKRKATSATDRDREDTYSRPNGRMIDRERERDRDRERDRERDRDHDRERERERPSTSTSTSSSTSSSKRRNIALDISTIQLARKFKEDYARYERLHREVQAITDAFKKKEKLDTVLKMHSDLEKMKATIMHAASVH</sequence>
<accession>A0A2T6ZJ83</accession>
<feature type="compositionally biased region" description="Low complexity" evidence="1">
    <location>
        <begin position="476"/>
        <end position="489"/>
    </location>
</feature>
<feature type="compositionally biased region" description="Polar residues" evidence="1">
    <location>
        <begin position="342"/>
        <end position="352"/>
    </location>
</feature>
<proteinExistence type="predicted"/>
<feature type="compositionally biased region" description="Low complexity" evidence="1">
    <location>
        <begin position="397"/>
        <end position="436"/>
    </location>
</feature>
<dbReference type="UniPathway" id="UPA00143"/>
<organism evidence="2 3">
    <name type="scientific">Tuber borchii</name>
    <name type="common">White truffle</name>
    <dbReference type="NCBI Taxonomy" id="42251"/>
    <lineage>
        <taxon>Eukaryota</taxon>
        <taxon>Fungi</taxon>
        <taxon>Dikarya</taxon>
        <taxon>Ascomycota</taxon>
        <taxon>Pezizomycotina</taxon>
        <taxon>Pezizomycetes</taxon>
        <taxon>Pezizales</taxon>
        <taxon>Tuberaceae</taxon>
        <taxon>Tuber</taxon>
    </lineage>
</organism>
<reference evidence="2 3" key="1">
    <citation type="submission" date="2017-04" db="EMBL/GenBank/DDBJ databases">
        <title>Draft genome sequence of Tuber borchii Vittad., a whitish edible truffle.</title>
        <authorList>
            <consortium name="DOE Joint Genome Institute"/>
            <person name="Murat C."/>
            <person name="Kuo A."/>
            <person name="Barry K.W."/>
            <person name="Clum A."/>
            <person name="Dockter R.B."/>
            <person name="Fauchery L."/>
            <person name="Iotti M."/>
            <person name="Kohler A."/>
            <person name="Labutti K."/>
            <person name="Lindquist E.A."/>
            <person name="Lipzen A."/>
            <person name="Ohm R.A."/>
            <person name="Wang M."/>
            <person name="Grigoriev I.V."/>
            <person name="Zambonelli A."/>
            <person name="Martin F.M."/>
        </authorList>
    </citation>
    <scope>NUCLEOTIDE SEQUENCE [LARGE SCALE GENOMIC DNA]</scope>
    <source>
        <strain evidence="2 3">Tbo3840</strain>
    </source>
</reference>
<keyword evidence="3" id="KW-1185">Reference proteome</keyword>
<dbReference type="Proteomes" id="UP000244722">
    <property type="component" value="Unassembled WGS sequence"/>
</dbReference>
<comment type="caution">
    <text evidence="2">The sequence shown here is derived from an EMBL/GenBank/DDBJ whole genome shotgun (WGS) entry which is preliminary data.</text>
</comment>